<feature type="binding site" evidence="10">
    <location>
        <position position="135"/>
    </location>
    <ligand>
        <name>Na(+)</name>
        <dbReference type="ChEBI" id="CHEBI:29101"/>
        <note>structural</note>
    </ligand>
</feature>
<feature type="transmembrane region" description="Helical" evidence="10">
    <location>
        <begin position="62"/>
        <end position="80"/>
    </location>
</feature>
<comment type="similarity">
    <text evidence="7 10">Belongs to the fluoride channel Fluc/FEX (TC 1.A.43) family.</text>
</comment>
<keyword evidence="6 10" id="KW-0407">Ion channel</keyword>
<proteinExistence type="inferred from homology"/>
<sequence length="197" mass="20247">MRSPPIVLPVSGLLRRSPALSCSGGVGVGGGTTVETDHLRIRRPSVRPEEAAVRPLHLRFRYLGLAFLGGALGTGLRYGLTLLLPGAGQGRGAVLVANVLGAFLLGLLLEGLAMRGPDQGIRRTGRILVGTGLLGGFTTYSTLSETTVQLLGERGLGVGLVYPAATLVLGLAAAFLGVALGHRLVAPASPEREVQDA</sequence>
<evidence type="ECO:0000313" key="11">
    <source>
        <dbReference type="EMBL" id="QPT54399.1"/>
    </source>
</evidence>
<evidence type="ECO:0000256" key="9">
    <source>
        <dbReference type="ARBA" id="ARBA00049940"/>
    </source>
</evidence>
<dbReference type="GO" id="GO:0005886">
    <property type="term" value="C:plasma membrane"/>
    <property type="evidence" value="ECO:0007669"/>
    <property type="project" value="UniProtKB-SubCell"/>
</dbReference>
<keyword evidence="5 10" id="KW-0472">Membrane</keyword>
<evidence type="ECO:0000256" key="8">
    <source>
        <dbReference type="ARBA" id="ARBA00035585"/>
    </source>
</evidence>
<feature type="transmembrane region" description="Helical" evidence="10">
    <location>
        <begin position="125"/>
        <end position="143"/>
    </location>
</feature>
<feature type="binding site" evidence="10">
    <location>
        <position position="138"/>
    </location>
    <ligand>
        <name>Na(+)</name>
        <dbReference type="ChEBI" id="CHEBI:29101"/>
        <note>structural</note>
    </ligand>
</feature>
<comment type="function">
    <text evidence="9 10">Fluoride-specific ion channel. Important for reducing fluoride concentration in the cell, thus reducing its toxicity.</text>
</comment>
<evidence type="ECO:0000256" key="2">
    <source>
        <dbReference type="ARBA" id="ARBA00022475"/>
    </source>
</evidence>
<dbReference type="GO" id="GO:0046872">
    <property type="term" value="F:metal ion binding"/>
    <property type="evidence" value="ECO:0007669"/>
    <property type="project" value="UniProtKB-KW"/>
</dbReference>
<keyword evidence="3 10" id="KW-0812">Transmembrane</keyword>
<dbReference type="KEGG" id="rkr:I6G21_04300"/>
<evidence type="ECO:0000313" key="12">
    <source>
        <dbReference type="Proteomes" id="UP000594975"/>
    </source>
</evidence>
<feature type="transmembrane region" description="Helical" evidence="10">
    <location>
        <begin position="155"/>
        <end position="180"/>
    </location>
</feature>
<comment type="catalytic activity">
    <reaction evidence="8">
        <text>fluoride(in) = fluoride(out)</text>
        <dbReference type="Rhea" id="RHEA:76159"/>
        <dbReference type="ChEBI" id="CHEBI:17051"/>
    </reaction>
    <physiologicalReaction direction="left-to-right" evidence="8">
        <dbReference type="Rhea" id="RHEA:76160"/>
    </physiologicalReaction>
</comment>
<keyword evidence="10" id="KW-0915">Sodium</keyword>
<dbReference type="HAMAP" id="MF_00454">
    <property type="entry name" value="FluC"/>
    <property type="match status" value="1"/>
</dbReference>
<dbReference type="AlphaFoldDB" id="A0A7T3CJ21"/>
<evidence type="ECO:0000256" key="7">
    <source>
        <dbReference type="ARBA" id="ARBA00035120"/>
    </source>
</evidence>
<dbReference type="GO" id="GO:0062054">
    <property type="term" value="F:fluoride channel activity"/>
    <property type="evidence" value="ECO:0007669"/>
    <property type="project" value="UniProtKB-UniRule"/>
</dbReference>
<evidence type="ECO:0000256" key="6">
    <source>
        <dbReference type="ARBA" id="ARBA00023303"/>
    </source>
</evidence>
<dbReference type="EMBL" id="CP065738">
    <property type="protein sequence ID" value="QPT54399.1"/>
    <property type="molecule type" value="Genomic_DNA"/>
</dbReference>
<comment type="activity regulation">
    <text evidence="10">Na(+) is not transported, but it plays an essential structural role and its presence is essential for fluoride channel function.</text>
</comment>
<evidence type="ECO:0000256" key="1">
    <source>
        <dbReference type="ARBA" id="ARBA00004651"/>
    </source>
</evidence>
<name>A0A7T3CJ21_9MICC</name>
<reference evidence="11 12" key="1">
    <citation type="submission" date="2020-12" db="EMBL/GenBank/DDBJ databases">
        <title>FDA dAtabase for Regulatory Grade micrObial Sequences (FDA-ARGOS): Supporting development and validation of Infectious Disease Dx tests.</title>
        <authorList>
            <person name="Sproer C."/>
            <person name="Gronow S."/>
            <person name="Severitt S."/>
            <person name="Schroder I."/>
            <person name="Tallon L."/>
            <person name="Sadzewicz L."/>
            <person name="Zhao X."/>
            <person name="Boylan J."/>
            <person name="Ott S."/>
            <person name="Bowen H."/>
            <person name="Vavikolanu K."/>
            <person name="Mehta A."/>
            <person name="Aluvathingal J."/>
            <person name="Nadendla S."/>
            <person name="Lowell S."/>
            <person name="Myers T."/>
            <person name="Yan Y."/>
            <person name="Sichtig H."/>
        </authorList>
    </citation>
    <scope>NUCLEOTIDE SEQUENCE [LARGE SCALE GENOMIC DNA]</scope>
    <source>
        <strain evidence="11 12">FDAARGOS_864</strain>
    </source>
</reference>
<keyword evidence="4 10" id="KW-1133">Transmembrane helix</keyword>
<comment type="subcellular location">
    <subcellularLocation>
        <location evidence="1 10">Cell membrane</location>
        <topology evidence="1 10">Multi-pass membrane protein</topology>
    </subcellularLocation>
</comment>
<keyword evidence="2 10" id="KW-1003">Cell membrane</keyword>
<evidence type="ECO:0000256" key="3">
    <source>
        <dbReference type="ARBA" id="ARBA00022692"/>
    </source>
</evidence>
<keyword evidence="10" id="KW-0479">Metal-binding</keyword>
<feature type="transmembrane region" description="Helical" evidence="10">
    <location>
        <begin position="92"/>
        <end position="113"/>
    </location>
</feature>
<accession>A0A7T3CJ21</accession>
<organism evidence="11 12">
    <name type="scientific">Rothia kristinae</name>
    <dbReference type="NCBI Taxonomy" id="37923"/>
    <lineage>
        <taxon>Bacteria</taxon>
        <taxon>Bacillati</taxon>
        <taxon>Actinomycetota</taxon>
        <taxon>Actinomycetes</taxon>
        <taxon>Micrococcales</taxon>
        <taxon>Micrococcaceae</taxon>
        <taxon>Rothia</taxon>
    </lineage>
</organism>
<dbReference type="Proteomes" id="UP000594975">
    <property type="component" value="Chromosome"/>
</dbReference>
<dbReference type="InterPro" id="IPR003691">
    <property type="entry name" value="FluC"/>
</dbReference>
<dbReference type="GO" id="GO:0140114">
    <property type="term" value="P:cellular detoxification of fluoride"/>
    <property type="evidence" value="ECO:0007669"/>
    <property type="project" value="UniProtKB-UniRule"/>
</dbReference>
<evidence type="ECO:0000256" key="5">
    <source>
        <dbReference type="ARBA" id="ARBA00023136"/>
    </source>
</evidence>
<dbReference type="Pfam" id="PF02537">
    <property type="entry name" value="CRCB"/>
    <property type="match status" value="1"/>
</dbReference>
<keyword evidence="10" id="KW-0813">Transport</keyword>
<evidence type="ECO:0000256" key="4">
    <source>
        <dbReference type="ARBA" id="ARBA00022989"/>
    </source>
</evidence>
<evidence type="ECO:0000256" key="10">
    <source>
        <dbReference type="HAMAP-Rule" id="MF_00454"/>
    </source>
</evidence>
<gene>
    <name evidence="10" type="primary">fluC</name>
    <name evidence="10" type="synonym">crcB</name>
    <name evidence="11" type="ORF">I6G21_04300</name>
</gene>
<keyword evidence="10" id="KW-0406">Ion transport</keyword>
<protein>
    <recommendedName>
        <fullName evidence="10">Fluoride-specific ion channel FluC</fullName>
    </recommendedName>
</protein>